<accession>W2S7J5</accession>
<dbReference type="AlphaFoldDB" id="W2S7J5"/>
<evidence type="ECO:0008006" key="3">
    <source>
        <dbReference type="Google" id="ProtNLM"/>
    </source>
</evidence>
<gene>
    <name evidence="1" type="ORF">HMPREF1541_10883</name>
</gene>
<dbReference type="InParanoid" id="W2S7J5"/>
<dbReference type="RefSeq" id="XP_008713774.1">
    <property type="nucleotide sequence ID" value="XM_008715552.1"/>
</dbReference>
<proteinExistence type="predicted"/>
<protein>
    <recommendedName>
        <fullName evidence="3">Kinesin light chain</fullName>
    </recommendedName>
</protein>
<dbReference type="InterPro" id="IPR011990">
    <property type="entry name" value="TPR-like_helical_dom_sf"/>
</dbReference>
<dbReference type="PANTHER" id="PTHR46082:SF6">
    <property type="entry name" value="AAA+ ATPASE DOMAIN-CONTAINING PROTEIN-RELATED"/>
    <property type="match status" value="1"/>
</dbReference>
<name>W2S7J5_CYPE1</name>
<dbReference type="SUPFAM" id="SSF48452">
    <property type="entry name" value="TPR-like"/>
    <property type="match status" value="1"/>
</dbReference>
<organism evidence="1 2">
    <name type="scientific">Cyphellophora europaea (strain CBS 101466)</name>
    <name type="common">Phialophora europaea</name>
    <dbReference type="NCBI Taxonomy" id="1220924"/>
    <lineage>
        <taxon>Eukaryota</taxon>
        <taxon>Fungi</taxon>
        <taxon>Dikarya</taxon>
        <taxon>Ascomycota</taxon>
        <taxon>Pezizomycotina</taxon>
        <taxon>Eurotiomycetes</taxon>
        <taxon>Chaetothyriomycetidae</taxon>
        <taxon>Chaetothyriales</taxon>
        <taxon>Cyphellophoraceae</taxon>
        <taxon>Cyphellophora</taxon>
    </lineage>
</organism>
<dbReference type="eggNOG" id="ENOG502SFTR">
    <property type="taxonomic scope" value="Eukaryota"/>
</dbReference>
<sequence length="112" mass="12302">MNNLASTFGNQGRWREAEELFMQVMEISVRVLGKEHPDTLTCMNNLAHTLKHTRSLGEAMELLNSCLKLCIKILGATHPNTRAVVGTFVLWQQEVEASDIESAAAAMAACAD</sequence>
<dbReference type="PANTHER" id="PTHR46082">
    <property type="entry name" value="ATP/GTP-BINDING PROTEIN-RELATED"/>
    <property type="match status" value="1"/>
</dbReference>
<dbReference type="VEuPathDB" id="FungiDB:HMPREF1541_10883"/>
<dbReference type="HOGENOM" id="CLU_000288_125_11_1"/>
<evidence type="ECO:0000313" key="1">
    <source>
        <dbReference type="EMBL" id="ETN44018.1"/>
    </source>
</evidence>
<dbReference type="Proteomes" id="UP000030752">
    <property type="component" value="Unassembled WGS sequence"/>
</dbReference>
<dbReference type="InterPro" id="IPR053137">
    <property type="entry name" value="NLR-like"/>
</dbReference>
<dbReference type="STRING" id="1220924.W2S7J5"/>
<dbReference type="Pfam" id="PF13424">
    <property type="entry name" value="TPR_12"/>
    <property type="match status" value="1"/>
</dbReference>
<reference evidence="1 2" key="1">
    <citation type="submission" date="2013-03" db="EMBL/GenBank/DDBJ databases">
        <title>The Genome Sequence of Phialophora europaea CBS 101466.</title>
        <authorList>
            <consortium name="The Broad Institute Genomics Platform"/>
            <person name="Cuomo C."/>
            <person name="de Hoog S."/>
            <person name="Gorbushina A."/>
            <person name="Walker B."/>
            <person name="Young S.K."/>
            <person name="Zeng Q."/>
            <person name="Gargeya S."/>
            <person name="Fitzgerald M."/>
            <person name="Haas B."/>
            <person name="Abouelleil A."/>
            <person name="Allen A.W."/>
            <person name="Alvarado L."/>
            <person name="Arachchi H.M."/>
            <person name="Berlin A.M."/>
            <person name="Chapman S.B."/>
            <person name="Gainer-Dewar J."/>
            <person name="Goldberg J."/>
            <person name="Griggs A."/>
            <person name="Gujja S."/>
            <person name="Hansen M."/>
            <person name="Howarth C."/>
            <person name="Imamovic A."/>
            <person name="Ireland A."/>
            <person name="Larimer J."/>
            <person name="McCowan C."/>
            <person name="Murphy C."/>
            <person name="Pearson M."/>
            <person name="Poon T.W."/>
            <person name="Priest M."/>
            <person name="Roberts A."/>
            <person name="Saif S."/>
            <person name="Shea T."/>
            <person name="Sisk P."/>
            <person name="Sykes S."/>
            <person name="Wortman J."/>
            <person name="Nusbaum C."/>
            <person name="Birren B."/>
        </authorList>
    </citation>
    <scope>NUCLEOTIDE SEQUENCE [LARGE SCALE GENOMIC DNA]</scope>
    <source>
        <strain evidence="1 2">CBS 101466</strain>
    </source>
</reference>
<dbReference type="EMBL" id="KB822716">
    <property type="protein sequence ID" value="ETN44018.1"/>
    <property type="molecule type" value="Genomic_DNA"/>
</dbReference>
<evidence type="ECO:0000313" key="2">
    <source>
        <dbReference type="Proteomes" id="UP000030752"/>
    </source>
</evidence>
<dbReference type="GeneID" id="19978222"/>
<dbReference type="Gene3D" id="1.25.40.10">
    <property type="entry name" value="Tetratricopeptide repeat domain"/>
    <property type="match status" value="1"/>
</dbReference>
<dbReference type="OrthoDB" id="5986190at2759"/>
<keyword evidence="2" id="KW-1185">Reference proteome</keyword>